<dbReference type="EMBL" id="CAJNNV010025644">
    <property type="protein sequence ID" value="CAE8615498.1"/>
    <property type="molecule type" value="Genomic_DNA"/>
</dbReference>
<dbReference type="AlphaFoldDB" id="A0A813FP54"/>
<accession>A0A813FP54</accession>
<name>A0A813FP54_POLGL</name>
<dbReference type="Proteomes" id="UP000654075">
    <property type="component" value="Unassembled WGS sequence"/>
</dbReference>
<comment type="caution">
    <text evidence="1">The sequence shown here is derived from an EMBL/GenBank/DDBJ whole genome shotgun (WGS) entry which is preliminary data.</text>
</comment>
<proteinExistence type="predicted"/>
<protein>
    <submittedName>
        <fullName evidence="1">Uncharacterized protein</fullName>
    </submittedName>
</protein>
<dbReference type="Pfam" id="PF12239">
    <property type="entry name" value="DUF3605"/>
    <property type="match status" value="1"/>
</dbReference>
<sequence>MRPCWRYCKAALPAAAASVVAANHHRRLLCDSSDARPPSAWQGLADYAKDQRGEADAGRGPQRPAEIDERYKRYFRWAQGRGHTGAEYIVLTGQWRCEPFGPWVALEPNIVPYSVDPGIEHWNLWYHPGTTPGSTNLDVEAALRHLRLFMPSVSEDEVVIWQNLPEFRSIPEVAHMHVFLRPGSGSRSASELQQLRTAWQLRSPWAEAERLGGRGQEVGF</sequence>
<gene>
    <name evidence="1" type="ORF">PGLA1383_LOCUS33213</name>
</gene>
<evidence type="ECO:0000313" key="1">
    <source>
        <dbReference type="EMBL" id="CAE8615498.1"/>
    </source>
</evidence>
<reference evidence="1" key="1">
    <citation type="submission" date="2021-02" db="EMBL/GenBank/DDBJ databases">
        <authorList>
            <person name="Dougan E. K."/>
            <person name="Rhodes N."/>
            <person name="Thang M."/>
            <person name="Chan C."/>
        </authorList>
    </citation>
    <scope>NUCLEOTIDE SEQUENCE</scope>
</reference>
<dbReference type="InterPro" id="IPR022036">
    <property type="entry name" value="DUF3605"/>
</dbReference>
<keyword evidence="2" id="KW-1185">Reference proteome</keyword>
<organism evidence="1 2">
    <name type="scientific">Polarella glacialis</name>
    <name type="common">Dinoflagellate</name>
    <dbReference type="NCBI Taxonomy" id="89957"/>
    <lineage>
        <taxon>Eukaryota</taxon>
        <taxon>Sar</taxon>
        <taxon>Alveolata</taxon>
        <taxon>Dinophyceae</taxon>
        <taxon>Suessiales</taxon>
        <taxon>Suessiaceae</taxon>
        <taxon>Polarella</taxon>
    </lineage>
</organism>
<evidence type="ECO:0000313" key="2">
    <source>
        <dbReference type="Proteomes" id="UP000654075"/>
    </source>
</evidence>